<dbReference type="GO" id="GO:0044550">
    <property type="term" value="P:secondary metabolite biosynthetic process"/>
    <property type="evidence" value="ECO:0007669"/>
    <property type="project" value="UniProtKB-ARBA"/>
</dbReference>
<dbReference type="PRINTS" id="PR00081">
    <property type="entry name" value="GDHRDH"/>
</dbReference>
<gene>
    <name evidence="4" type="ORF">BO86DRAFT_449968</name>
</gene>
<dbReference type="Gene3D" id="2.60.120.10">
    <property type="entry name" value="Jelly Rolls"/>
    <property type="match status" value="1"/>
</dbReference>
<dbReference type="Proteomes" id="UP000249497">
    <property type="component" value="Unassembled WGS sequence"/>
</dbReference>
<dbReference type="GeneID" id="37180457"/>
<dbReference type="InterPro" id="IPR011051">
    <property type="entry name" value="RmlC_Cupin_sf"/>
</dbReference>
<dbReference type="PROSITE" id="PS00061">
    <property type="entry name" value="ADH_SHORT"/>
    <property type="match status" value="1"/>
</dbReference>
<accession>A0A8T8WSW0</accession>
<keyword evidence="5" id="KW-1185">Reference proteome</keyword>
<evidence type="ECO:0000256" key="1">
    <source>
        <dbReference type="ARBA" id="ARBA00006484"/>
    </source>
</evidence>
<dbReference type="PRINTS" id="PR00080">
    <property type="entry name" value="SDRFAMILY"/>
</dbReference>
<name>A0A8T8WSW0_ASPJA</name>
<organism evidence="4 5">
    <name type="scientific">Aspergillus japonicus CBS 114.51</name>
    <dbReference type="NCBI Taxonomy" id="1448312"/>
    <lineage>
        <taxon>Eukaryota</taxon>
        <taxon>Fungi</taxon>
        <taxon>Dikarya</taxon>
        <taxon>Ascomycota</taxon>
        <taxon>Pezizomycotina</taxon>
        <taxon>Eurotiomycetes</taxon>
        <taxon>Eurotiomycetidae</taxon>
        <taxon>Eurotiales</taxon>
        <taxon>Aspergillaceae</taxon>
        <taxon>Aspergillus</taxon>
        <taxon>Aspergillus subgen. Circumdati</taxon>
    </lineage>
</organism>
<dbReference type="EMBL" id="KZ824820">
    <property type="protein sequence ID" value="RAH78916.1"/>
    <property type="molecule type" value="Genomic_DNA"/>
</dbReference>
<dbReference type="OrthoDB" id="5840532at2759"/>
<dbReference type="InterPro" id="IPR002347">
    <property type="entry name" value="SDR_fam"/>
</dbReference>
<sequence>METTGYALVVGGGSGIGKACALLFAKEGAAGVIVADLDVSAAETVGAQCVPVASNPKFRAEAIQVDITKEDSVKRAVDKAVQAFGRIDYCVNCAGIGVQQGTDIVSLSLADIKRFIEVNTIGTFLVTREVSAVMRSQEPVTNSSSSATNRGETRGAIVNLGSASSKVAAPGVLPYTASKHAVLGLSKNAALDNVDHGIRVNCVCPSWVDTPMVQEAVAGVDGLADFIKAAVPMGRIAHPEEVADAVIFLCSPLTGLSRVVRHITGHDAQGQSVFLATDNGDHHRVLGEQQAIGNIIYSTNQSPVELNDDVDIKYARENEPGIHVHNGTVARLIDFAPGVESPLHRAVSLDYGVVIEGVFKLVLDSGEERLMRPGDTCVNRATAHKWINVTGNGTLPGRMLFILLDVNPVFAGGKQLEGYLGTLAKDYEGR</sequence>
<dbReference type="Pfam" id="PF13561">
    <property type="entry name" value="adh_short_C2"/>
    <property type="match status" value="1"/>
</dbReference>
<evidence type="ECO:0000313" key="4">
    <source>
        <dbReference type="EMBL" id="RAH78916.1"/>
    </source>
</evidence>
<dbReference type="RefSeq" id="XP_025524810.1">
    <property type="nucleotide sequence ID" value="XM_025676764.1"/>
</dbReference>
<keyword evidence="2" id="KW-0521">NADP</keyword>
<dbReference type="CDD" id="cd02231">
    <property type="entry name" value="cupin_BLL6423-like"/>
    <property type="match status" value="1"/>
</dbReference>
<proteinExistence type="inferred from homology"/>
<keyword evidence="3" id="KW-0560">Oxidoreductase</keyword>
<dbReference type="FunFam" id="3.40.50.720:FF:000084">
    <property type="entry name" value="Short-chain dehydrogenase reductase"/>
    <property type="match status" value="1"/>
</dbReference>
<dbReference type="GO" id="GO:0016491">
    <property type="term" value="F:oxidoreductase activity"/>
    <property type="evidence" value="ECO:0007669"/>
    <property type="project" value="UniProtKB-KW"/>
</dbReference>
<evidence type="ECO:0000256" key="3">
    <source>
        <dbReference type="ARBA" id="ARBA00023002"/>
    </source>
</evidence>
<dbReference type="Gene3D" id="3.40.50.720">
    <property type="entry name" value="NAD(P)-binding Rossmann-like Domain"/>
    <property type="match status" value="1"/>
</dbReference>
<dbReference type="InterPro" id="IPR020904">
    <property type="entry name" value="Sc_DH/Rdtase_CS"/>
</dbReference>
<protein>
    <submittedName>
        <fullName evidence="4">NAD(P)-binding protein</fullName>
    </submittedName>
</protein>
<dbReference type="InterPro" id="IPR014710">
    <property type="entry name" value="RmlC-like_jellyroll"/>
</dbReference>
<reference evidence="4 5" key="1">
    <citation type="submission" date="2018-02" db="EMBL/GenBank/DDBJ databases">
        <title>The genomes of Aspergillus section Nigri reveals drivers in fungal speciation.</title>
        <authorList>
            <consortium name="DOE Joint Genome Institute"/>
            <person name="Vesth T.C."/>
            <person name="Nybo J."/>
            <person name="Theobald S."/>
            <person name="Brandl J."/>
            <person name="Frisvad J.C."/>
            <person name="Nielsen K.F."/>
            <person name="Lyhne E.K."/>
            <person name="Kogle M.E."/>
            <person name="Kuo A."/>
            <person name="Riley R."/>
            <person name="Clum A."/>
            <person name="Nolan M."/>
            <person name="Lipzen A."/>
            <person name="Salamov A."/>
            <person name="Henrissat B."/>
            <person name="Wiebenga A."/>
            <person name="De vries R.P."/>
            <person name="Grigoriev I.V."/>
            <person name="Mortensen U.H."/>
            <person name="Andersen M.R."/>
            <person name="Baker S.E."/>
        </authorList>
    </citation>
    <scope>NUCLEOTIDE SEQUENCE [LARGE SCALE GENOMIC DNA]</scope>
    <source>
        <strain evidence="4 5">CBS 114.51</strain>
    </source>
</reference>
<dbReference type="SUPFAM" id="SSF51735">
    <property type="entry name" value="NAD(P)-binding Rossmann-fold domains"/>
    <property type="match status" value="1"/>
</dbReference>
<dbReference type="SUPFAM" id="SSF51182">
    <property type="entry name" value="RmlC-like cupins"/>
    <property type="match status" value="1"/>
</dbReference>
<dbReference type="AlphaFoldDB" id="A0A8T8WSW0"/>
<dbReference type="PANTHER" id="PTHR24321">
    <property type="entry name" value="DEHYDROGENASES, SHORT CHAIN"/>
    <property type="match status" value="1"/>
</dbReference>
<dbReference type="PANTHER" id="PTHR24321:SF12">
    <property type="entry name" value="SHORT-CHAIN DEHYDROGENASE_REDUCTASE FAMILY, PUTATIVE (AFU_ORTHOLOGUE AFUA_5G14340)-RELATED"/>
    <property type="match status" value="1"/>
</dbReference>
<dbReference type="InterPro" id="IPR036291">
    <property type="entry name" value="NAD(P)-bd_dom_sf"/>
</dbReference>
<dbReference type="CDD" id="cd05233">
    <property type="entry name" value="SDR_c"/>
    <property type="match status" value="1"/>
</dbReference>
<comment type="similarity">
    <text evidence="1">Belongs to the short-chain dehydrogenases/reductases (SDR) family.</text>
</comment>
<evidence type="ECO:0000313" key="5">
    <source>
        <dbReference type="Proteomes" id="UP000249497"/>
    </source>
</evidence>
<evidence type="ECO:0000256" key="2">
    <source>
        <dbReference type="ARBA" id="ARBA00022857"/>
    </source>
</evidence>